<proteinExistence type="predicted"/>
<reference evidence="1" key="1">
    <citation type="submission" date="2020-05" db="EMBL/GenBank/DDBJ databases">
        <title>Large-scale comparative analyses of tick genomes elucidate their genetic diversity and vector capacities.</title>
        <authorList>
            <person name="Jia N."/>
            <person name="Wang J."/>
            <person name="Shi W."/>
            <person name="Du L."/>
            <person name="Sun Y."/>
            <person name="Zhan W."/>
            <person name="Jiang J."/>
            <person name="Wang Q."/>
            <person name="Zhang B."/>
            <person name="Ji P."/>
            <person name="Sakyi L.B."/>
            <person name="Cui X."/>
            <person name="Yuan T."/>
            <person name="Jiang B."/>
            <person name="Yang W."/>
            <person name="Lam T.T.-Y."/>
            <person name="Chang Q."/>
            <person name="Ding S."/>
            <person name="Wang X."/>
            <person name="Zhu J."/>
            <person name="Ruan X."/>
            <person name="Zhao L."/>
            <person name="Wei J."/>
            <person name="Que T."/>
            <person name="Du C."/>
            <person name="Cheng J."/>
            <person name="Dai P."/>
            <person name="Han X."/>
            <person name="Huang E."/>
            <person name="Gao Y."/>
            <person name="Liu J."/>
            <person name="Shao H."/>
            <person name="Ye R."/>
            <person name="Li L."/>
            <person name="Wei W."/>
            <person name="Wang X."/>
            <person name="Wang C."/>
            <person name="Yang T."/>
            <person name="Huo Q."/>
            <person name="Li W."/>
            <person name="Guo W."/>
            <person name="Chen H."/>
            <person name="Zhou L."/>
            <person name="Ni X."/>
            <person name="Tian J."/>
            <person name="Zhou Y."/>
            <person name="Sheng Y."/>
            <person name="Liu T."/>
            <person name="Pan Y."/>
            <person name="Xia L."/>
            <person name="Li J."/>
            <person name="Zhao F."/>
            <person name="Cao W."/>
        </authorList>
    </citation>
    <scope>NUCLEOTIDE SEQUENCE</scope>
    <source>
        <strain evidence="1">Hyas-2018</strain>
    </source>
</reference>
<organism evidence="1 2">
    <name type="scientific">Hyalomma asiaticum</name>
    <name type="common">Tick</name>
    <dbReference type="NCBI Taxonomy" id="266040"/>
    <lineage>
        <taxon>Eukaryota</taxon>
        <taxon>Metazoa</taxon>
        <taxon>Ecdysozoa</taxon>
        <taxon>Arthropoda</taxon>
        <taxon>Chelicerata</taxon>
        <taxon>Arachnida</taxon>
        <taxon>Acari</taxon>
        <taxon>Parasitiformes</taxon>
        <taxon>Ixodida</taxon>
        <taxon>Ixodoidea</taxon>
        <taxon>Ixodidae</taxon>
        <taxon>Hyalomminae</taxon>
        <taxon>Hyalomma</taxon>
    </lineage>
</organism>
<dbReference type="Proteomes" id="UP000821845">
    <property type="component" value="Chromosome 4"/>
</dbReference>
<name>A0ACB7SCE8_HYAAI</name>
<comment type="caution">
    <text evidence="1">The sequence shown here is derived from an EMBL/GenBank/DDBJ whole genome shotgun (WGS) entry which is preliminary data.</text>
</comment>
<protein>
    <submittedName>
        <fullName evidence="1">Uncharacterized protein</fullName>
    </submittedName>
</protein>
<evidence type="ECO:0000313" key="2">
    <source>
        <dbReference type="Proteomes" id="UP000821845"/>
    </source>
</evidence>
<accession>A0ACB7SCE8</accession>
<evidence type="ECO:0000313" key="1">
    <source>
        <dbReference type="EMBL" id="KAH6932626.1"/>
    </source>
</evidence>
<keyword evidence="2" id="KW-1185">Reference proteome</keyword>
<dbReference type="EMBL" id="CM023484">
    <property type="protein sequence ID" value="KAH6932626.1"/>
    <property type="molecule type" value="Genomic_DNA"/>
</dbReference>
<gene>
    <name evidence="1" type="ORF">HPB50_008195</name>
</gene>
<sequence length="119" mass="13523">MGQKSSLALYRAHKATISAEKLYNSYGSALLFEGRASAPHTRVYRRHFDRSLEGSTVQCRACGEDEENIEHIVLQCDRLRSHQPDGTTLPEALSLVMAPIKKYSVRSTRTSCWRGWPRK</sequence>